<dbReference type="EC" id="3.4.21.4" evidence="10"/>
<comment type="subcellular location">
    <subcellularLocation>
        <location evidence="1">Secreted</location>
        <location evidence="1">Extracellular space</location>
    </subcellularLocation>
</comment>
<evidence type="ECO:0000259" key="11">
    <source>
        <dbReference type="PROSITE" id="PS50240"/>
    </source>
</evidence>
<dbReference type="CDD" id="cd00190">
    <property type="entry name" value="Tryp_SPc"/>
    <property type="match status" value="1"/>
</dbReference>
<evidence type="ECO:0000256" key="10">
    <source>
        <dbReference type="ARBA" id="ARBA00038868"/>
    </source>
</evidence>
<dbReference type="InterPro" id="IPR001314">
    <property type="entry name" value="Peptidase_S1A"/>
</dbReference>
<feature type="domain" description="Peptidase S1" evidence="11">
    <location>
        <begin position="1"/>
        <end position="201"/>
    </location>
</feature>
<keyword evidence="5" id="KW-0378">Hydrolase</keyword>
<dbReference type="Pfam" id="PF00089">
    <property type="entry name" value="Trypsin"/>
    <property type="match status" value="1"/>
</dbReference>
<dbReference type="InterPro" id="IPR001254">
    <property type="entry name" value="Trypsin_dom"/>
</dbReference>
<evidence type="ECO:0000256" key="1">
    <source>
        <dbReference type="ARBA" id="ARBA00004239"/>
    </source>
</evidence>
<keyword evidence="4" id="KW-0732">Signal</keyword>
<dbReference type="InterPro" id="IPR033116">
    <property type="entry name" value="TRYPSIN_SER"/>
</dbReference>
<keyword evidence="2" id="KW-0964">Secreted</keyword>
<evidence type="ECO:0000256" key="3">
    <source>
        <dbReference type="ARBA" id="ARBA00022670"/>
    </source>
</evidence>
<organism evidence="12 13">
    <name type="scientific">Mola mola</name>
    <name type="common">Ocean sunfish</name>
    <name type="synonym">Tetraodon mola</name>
    <dbReference type="NCBI Taxonomy" id="94237"/>
    <lineage>
        <taxon>Eukaryota</taxon>
        <taxon>Metazoa</taxon>
        <taxon>Chordata</taxon>
        <taxon>Craniata</taxon>
        <taxon>Vertebrata</taxon>
        <taxon>Euteleostomi</taxon>
        <taxon>Actinopterygii</taxon>
        <taxon>Neopterygii</taxon>
        <taxon>Teleostei</taxon>
        <taxon>Neoteleostei</taxon>
        <taxon>Acanthomorphata</taxon>
        <taxon>Eupercaria</taxon>
        <taxon>Tetraodontiformes</taxon>
        <taxon>Molidae</taxon>
        <taxon>Mola</taxon>
    </lineage>
</organism>
<dbReference type="FunFam" id="2.40.10.10:FF:000054">
    <property type="entry name" value="Complement C1r subcomponent"/>
    <property type="match status" value="1"/>
</dbReference>
<reference evidence="12" key="1">
    <citation type="submission" date="2025-08" db="UniProtKB">
        <authorList>
            <consortium name="Ensembl"/>
        </authorList>
    </citation>
    <scope>IDENTIFICATION</scope>
</reference>
<evidence type="ECO:0000256" key="6">
    <source>
        <dbReference type="ARBA" id="ARBA00022825"/>
    </source>
</evidence>
<dbReference type="PANTHER" id="PTHR24264">
    <property type="entry name" value="TRYPSIN-RELATED"/>
    <property type="match status" value="1"/>
</dbReference>
<dbReference type="Gene3D" id="2.40.10.10">
    <property type="entry name" value="Trypsin-like serine proteases"/>
    <property type="match status" value="2"/>
</dbReference>
<reference evidence="12" key="2">
    <citation type="submission" date="2025-09" db="UniProtKB">
        <authorList>
            <consortium name="Ensembl"/>
        </authorList>
    </citation>
    <scope>IDENTIFICATION</scope>
</reference>
<comment type="catalytic activity">
    <reaction evidence="9">
        <text>Preferential cleavage: Arg-|-Xaa, Lys-|-Xaa.</text>
        <dbReference type="EC" id="3.4.21.4"/>
    </reaction>
</comment>
<keyword evidence="8" id="KW-0325">Glycoprotein</keyword>
<proteinExistence type="predicted"/>
<sequence>LLQHHNFTADDTAIYMGCTEVKIPLSSPVLAVSIHIHPKYNNPNGLNYNNDIALIKLRDTIIFNSTVMPICLPAIDATYVTGMIGLVSGFTIRENDNQQTFTNKLKYVHLLVVKQKKCTKSVKKMRTGNLPSVTNNMFCVGVPEGGKDSCHGDSGSPLALKDNRRQFWAAGIVSWVVDFFPFELLTSYLTSEQRWVEKWTSRTGG</sequence>
<evidence type="ECO:0000256" key="2">
    <source>
        <dbReference type="ARBA" id="ARBA00022525"/>
    </source>
</evidence>
<evidence type="ECO:0000256" key="8">
    <source>
        <dbReference type="ARBA" id="ARBA00023180"/>
    </source>
</evidence>
<evidence type="ECO:0000256" key="9">
    <source>
        <dbReference type="ARBA" id="ARBA00036320"/>
    </source>
</evidence>
<dbReference type="PRINTS" id="PR00722">
    <property type="entry name" value="CHYMOTRYPSIN"/>
</dbReference>
<dbReference type="SUPFAM" id="SSF50494">
    <property type="entry name" value="Trypsin-like serine proteases"/>
    <property type="match status" value="1"/>
</dbReference>
<keyword evidence="6" id="KW-0720">Serine protease</keyword>
<evidence type="ECO:0000256" key="7">
    <source>
        <dbReference type="ARBA" id="ARBA00023157"/>
    </source>
</evidence>
<protein>
    <recommendedName>
        <fullName evidence="10">trypsin</fullName>
        <ecNumber evidence="10">3.4.21.4</ecNumber>
    </recommendedName>
</protein>
<dbReference type="Ensembl" id="ENSMMOT00000021385.1">
    <property type="protein sequence ID" value="ENSMMOP00000021029.1"/>
    <property type="gene ID" value="ENSMMOG00000015988.1"/>
</dbReference>
<dbReference type="InterPro" id="IPR043504">
    <property type="entry name" value="Peptidase_S1_PA_chymotrypsin"/>
</dbReference>
<dbReference type="InterPro" id="IPR009003">
    <property type="entry name" value="Peptidase_S1_PA"/>
</dbReference>
<keyword evidence="7" id="KW-1015">Disulfide bond</keyword>
<name>A0A3Q3X6L6_MOLML</name>
<dbReference type="STRING" id="94237.ENSMMOP00000021029"/>
<dbReference type="Proteomes" id="UP000261620">
    <property type="component" value="Unplaced"/>
</dbReference>
<evidence type="ECO:0000256" key="5">
    <source>
        <dbReference type="ARBA" id="ARBA00022801"/>
    </source>
</evidence>
<dbReference type="PROSITE" id="PS00135">
    <property type="entry name" value="TRYPSIN_SER"/>
    <property type="match status" value="1"/>
</dbReference>
<keyword evidence="3" id="KW-0645">Protease</keyword>
<keyword evidence="13" id="KW-1185">Reference proteome</keyword>
<evidence type="ECO:0000256" key="4">
    <source>
        <dbReference type="ARBA" id="ARBA00022729"/>
    </source>
</evidence>
<dbReference type="SMART" id="SM00020">
    <property type="entry name" value="Tryp_SPc"/>
    <property type="match status" value="1"/>
</dbReference>
<dbReference type="GO" id="GO:0006508">
    <property type="term" value="P:proteolysis"/>
    <property type="evidence" value="ECO:0007669"/>
    <property type="project" value="UniProtKB-KW"/>
</dbReference>
<dbReference type="InterPro" id="IPR050127">
    <property type="entry name" value="Serine_Proteases_S1"/>
</dbReference>
<dbReference type="AlphaFoldDB" id="A0A3Q3X6L6"/>
<accession>A0A3Q3X6L6</accession>
<evidence type="ECO:0000313" key="13">
    <source>
        <dbReference type="Proteomes" id="UP000261620"/>
    </source>
</evidence>
<dbReference type="PROSITE" id="PS50240">
    <property type="entry name" value="TRYPSIN_DOM"/>
    <property type="match status" value="1"/>
</dbReference>
<dbReference type="GO" id="GO:0004252">
    <property type="term" value="F:serine-type endopeptidase activity"/>
    <property type="evidence" value="ECO:0007669"/>
    <property type="project" value="UniProtKB-EC"/>
</dbReference>
<evidence type="ECO:0000313" key="12">
    <source>
        <dbReference type="Ensembl" id="ENSMMOP00000021029.1"/>
    </source>
</evidence>
<dbReference type="GO" id="GO:0005615">
    <property type="term" value="C:extracellular space"/>
    <property type="evidence" value="ECO:0007669"/>
    <property type="project" value="TreeGrafter"/>
</dbReference>
<dbReference type="PANTHER" id="PTHR24264:SF65">
    <property type="entry name" value="SRCR DOMAIN-CONTAINING PROTEIN"/>
    <property type="match status" value="1"/>
</dbReference>